<dbReference type="GO" id="GO:0004725">
    <property type="term" value="F:protein tyrosine phosphatase activity"/>
    <property type="evidence" value="ECO:0007669"/>
    <property type="project" value="InterPro"/>
</dbReference>
<dbReference type="Gene3D" id="3.90.190.10">
    <property type="entry name" value="Protein tyrosine phosphatase superfamily"/>
    <property type="match status" value="1"/>
</dbReference>
<name>A0A448WTI2_9PLAT</name>
<evidence type="ECO:0000313" key="4">
    <source>
        <dbReference type="Proteomes" id="UP000784294"/>
    </source>
</evidence>
<gene>
    <name evidence="3" type="ORF">PXEA_LOCUS13289</name>
</gene>
<dbReference type="InterPro" id="IPR000242">
    <property type="entry name" value="PTP_cat"/>
</dbReference>
<accession>A0A448WTI2</accession>
<comment type="caution">
    <text evidence="3">The sequence shown here is derived from an EMBL/GenBank/DDBJ whole genome shotgun (WGS) entry which is preliminary data.</text>
</comment>
<sequence>MPSCHDDFSKCPFAAKRNPSQPSRDGIRDFPETRTESECRRTKSIGGSCFSRSGIGSGHTAPGSTGFGFNLGISALSKLRHESSADNYLASFTSIWNSKTNGVSELERQPIMKAKKENDDTKVQQPIMRPRQAQSSHQNLPSCPFTCDYIHANWVDSYRQKNAFICTQGKICLFILCFNTA</sequence>
<dbReference type="Proteomes" id="UP000784294">
    <property type="component" value="Unassembled WGS sequence"/>
</dbReference>
<dbReference type="Pfam" id="PF00102">
    <property type="entry name" value="Y_phosphatase"/>
    <property type="match status" value="1"/>
</dbReference>
<evidence type="ECO:0000259" key="2">
    <source>
        <dbReference type="Pfam" id="PF00102"/>
    </source>
</evidence>
<dbReference type="EMBL" id="CAAALY010043555">
    <property type="protein sequence ID" value="VEL19849.1"/>
    <property type="molecule type" value="Genomic_DNA"/>
</dbReference>
<keyword evidence="4" id="KW-1185">Reference proteome</keyword>
<evidence type="ECO:0000256" key="1">
    <source>
        <dbReference type="SAM" id="MobiDB-lite"/>
    </source>
</evidence>
<dbReference type="AlphaFoldDB" id="A0A448WTI2"/>
<protein>
    <recommendedName>
        <fullName evidence="2">Tyrosine-protein phosphatase domain-containing protein</fullName>
    </recommendedName>
</protein>
<feature type="domain" description="Tyrosine-protein phosphatase" evidence="2">
    <location>
        <begin position="144"/>
        <end position="169"/>
    </location>
</feature>
<organism evidence="3 4">
    <name type="scientific">Protopolystoma xenopodis</name>
    <dbReference type="NCBI Taxonomy" id="117903"/>
    <lineage>
        <taxon>Eukaryota</taxon>
        <taxon>Metazoa</taxon>
        <taxon>Spiralia</taxon>
        <taxon>Lophotrochozoa</taxon>
        <taxon>Platyhelminthes</taxon>
        <taxon>Monogenea</taxon>
        <taxon>Polyopisthocotylea</taxon>
        <taxon>Polystomatidea</taxon>
        <taxon>Polystomatidae</taxon>
        <taxon>Protopolystoma</taxon>
    </lineage>
</organism>
<feature type="compositionally biased region" description="Basic and acidic residues" evidence="1">
    <location>
        <begin position="25"/>
        <end position="41"/>
    </location>
</feature>
<dbReference type="OrthoDB" id="10051650at2759"/>
<proteinExistence type="predicted"/>
<reference evidence="3" key="1">
    <citation type="submission" date="2018-11" db="EMBL/GenBank/DDBJ databases">
        <authorList>
            <consortium name="Pathogen Informatics"/>
        </authorList>
    </citation>
    <scope>NUCLEOTIDE SEQUENCE</scope>
</reference>
<dbReference type="SUPFAM" id="SSF52799">
    <property type="entry name" value="(Phosphotyrosine protein) phosphatases II"/>
    <property type="match status" value="1"/>
</dbReference>
<dbReference type="InterPro" id="IPR029021">
    <property type="entry name" value="Prot-tyrosine_phosphatase-like"/>
</dbReference>
<evidence type="ECO:0000313" key="3">
    <source>
        <dbReference type="EMBL" id="VEL19849.1"/>
    </source>
</evidence>
<feature type="region of interest" description="Disordered" evidence="1">
    <location>
        <begin position="115"/>
        <end position="139"/>
    </location>
</feature>
<feature type="region of interest" description="Disordered" evidence="1">
    <location>
        <begin position="1"/>
        <end position="42"/>
    </location>
</feature>